<evidence type="ECO:0000256" key="5">
    <source>
        <dbReference type="ARBA" id="ARBA00022989"/>
    </source>
</evidence>
<feature type="domain" description="Major facilitator superfamily (MFS) profile" evidence="11">
    <location>
        <begin position="40"/>
        <end position="478"/>
    </location>
</feature>
<feature type="region of interest" description="Disordered" evidence="9">
    <location>
        <begin position="534"/>
        <end position="573"/>
    </location>
</feature>
<dbReference type="STRING" id="1314776.A0A166HHZ1"/>
<evidence type="ECO:0000256" key="10">
    <source>
        <dbReference type="SAM" id="Phobius"/>
    </source>
</evidence>
<evidence type="ECO:0000256" key="8">
    <source>
        <dbReference type="RuleBase" id="RU003346"/>
    </source>
</evidence>
<reference evidence="12 13" key="1">
    <citation type="journal article" date="2016" name="Mol. Biol. Evol.">
        <title>Comparative Genomics of Early-Diverging Mushroom-Forming Fungi Provides Insights into the Origins of Lignocellulose Decay Capabilities.</title>
        <authorList>
            <person name="Nagy L.G."/>
            <person name="Riley R."/>
            <person name="Tritt A."/>
            <person name="Adam C."/>
            <person name="Daum C."/>
            <person name="Floudas D."/>
            <person name="Sun H."/>
            <person name="Yadav J.S."/>
            <person name="Pangilinan J."/>
            <person name="Larsson K.H."/>
            <person name="Matsuura K."/>
            <person name="Barry K."/>
            <person name="Labutti K."/>
            <person name="Kuo R."/>
            <person name="Ohm R.A."/>
            <person name="Bhattacharya S.S."/>
            <person name="Shirouzu T."/>
            <person name="Yoshinaga Y."/>
            <person name="Martin F.M."/>
            <person name="Grigoriev I.V."/>
            <person name="Hibbett D.S."/>
        </authorList>
    </citation>
    <scope>NUCLEOTIDE SEQUENCE [LARGE SCALE GENOMIC DNA]</scope>
    <source>
        <strain evidence="12 13">HHB10207 ss-3</strain>
    </source>
</reference>
<keyword evidence="3 8" id="KW-0813">Transport</keyword>
<dbReference type="InterPro" id="IPR020846">
    <property type="entry name" value="MFS_dom"/>
</dbReference>
<evidence type="ECO:0000313" key="12">
    <source>
        <dbReference type="EMBL" id="KZT42737.1"/>
    </source>
</evidence>
<comment type="subcellular location">
    <subcellularLocation>
        <location evidence="1">Membrane</location>
        <topology evidence="1">Multi-pass membrane protein</topology>
    </subcellularLocation>
</comment>
<dbReference type="EMBL" id="KV428011">
    <property type="protein sequence ID" value="KZT42737.1"/>
    <property type="molecule type" value="Genomic_DNA"/>
</dbReference>
<dbReference type="Gene3D" id="1.20.1250.20">
    <property type="entry name" value="MFS general substrate transporter like domains"/>
    <property type="match status" value="1"/>
</dbReference>
<keyword evidence="5 10" id="KW-1133">Transmembrane helix</keyword>
<dbReference type="Pfam" id="PF00083">
    <property type="entry name" value="Sugar_tr"/>
    <property type="match status" value="1"/>
</dbReference>
<feature type="transmembrane region" description="Helical" evidence="10">
    <location>
        <begin position="426"/>
        <end position="443"/>
    </location>
</feature>
<keyword evidence="13" id="KW-1185">Reference proteome</keyword>
<proteinExistence type="inferred from homology"/>
<evidence type="ECO:0000256" key="1">
    <source>
        <dbReference type="ARBA" id="ARBA00004141"/>
    </source>
</evidence>
<comment type="catalytic activity">
    <reaction evidence="7">
        <text>myo-inositol(out) + H(+)(out) = myo-inositol(in) + H(+)(in)</text>
        <dbReference type="Rhea" id="RHEA:60364"/>
        <dbReference type="ChEBI" id="CHEBI:15378"/>
        <dbReference type="ChEBI" id="CHEBI:17268"/>
    </reaction>
</comment>
<evidence type="ECO:0000256" key="9">
    <source>
        <dbReference type="SAM" id="MobiDB-lite"/>
    </source>
</evidence>
<dbReference type="PANTHER" id="PTHR48022:SF64">
    <property type="entry name" value="MAJOR FACILITATOR SUPERFAMILY (MFS) PROFILE DOMAIN-CONTAINING PROTEIN"/>
    <property type="match status" value="1"/>
</dbReference>
<dbReference type="InterPro" id="IPR003663">
    <property type="entry name" value="Sugar/inositol_transpt"/>
</dbReference>
<feature type="transmembrane region" description="Helical" evidence="10">
    <location>
        <begin position="289"/>
        <end position="312"/>
    </location>
</feature>
<gene>
    <name evidence="12" type="ORF">SISSUDRAFT_1030231</name>
</gene>
<keyword evidence="6 10" id="KW-0472">Membrane</keyword>
<feature type="transmembrane region" description="Helical" evidence="10">
    <location>
        <begin position="196"/>
        <end position="219"/>
    </location>
</feature>
<dbReference type="FunFam" id="1.20.1250.20:FF:000117">
    <property type="entry name" value="MFS hexose transporter"/>
    <property type="match status" value="1"/>
</dbReference>
<feature type="transmembrane region" description="Helical" evidence="10">
    <location>
        <begin position="327"/>
        <end position="348"/>
    </location>
</feature>
<dbReference type="GO" id="GO:0005351">
    <property type="term" value="F:carbohydrate:proton symporter activity"/>
    <property type="evidence" value="ECO:0007669"/>
    <property type="project" value="TreeGrafter"/>
</dbReference>
<dbReference type="NCBIfam" id="TIGR00879">
    <property type="entry name" value="SP"/>
    <property type="match status" value="1"/>
</dbReference>
<dbReference type="PANTHER" id="PTHR48022">
    <property type="entry name" value="PLASTIDIC GLUCOSE TRANSPORTER 4"/>
    <property type="match status" value="1"/>
</dbReference>
<feature type="transmembrane region" description="Helical" evidence="10">
    <location>
        <begin position="172"/>
        <end position="190"/>
    </location>
</feature>
<evidence type="ECO:0000256" key="7">
    <source>
        <dbReference type="ARBA" id="ARBA00049119"/>
    </source>
</evidence>
<accession>A0A166HHZ1</accession>
<evidence type="ECO:0000256" key="3">
    <source>
        <dbReference type="ARBA" id="ARBA00022448"/>
    </source>
</evidence>
<dbReference type="InterPro" id="IPR005828">
    <property type="entry name" value="MFS_sugar_transport-like"/>
</dbReference>
<feature type="transmembrane region" description="Helical" evidence="10">
    <location>
        <begin position="79"/>
        <end position="101"/>
    </location>
</feature>
<feature type="compositionally biased region" description="Polar residues" evidence="9">
    <location>
        <begin position="543"/>
        <end position="563"/>
    </location>
</feature>
<sequence>MGVHAGAVYSNDEAHENQYAGLVSSRPWYRNKRLVILNAWIALLLITSSTNGFDGSMVNGLQSLTQWNASFGTPSGGKLGLLSAIQNVGSLTGLAFAPYVTDAYGRRISIFVGAFLMIVGASLQSASQSVEMFIGARFLIGFGLTFATSAAPLLVIELAYPTQRGQLSSLYNAMWFTGSIVAAWSTYGTFHLASSWAWRIPSALQGTPSILQFLLIWLVPESPRWLISKGRRAEALRTLAYYHANGNEEDPLVEYEFEEIKAAIVVERVMTANIGWQSMWKTTGNRRRLRVIIGIAFFSQWSGNGLISYYLAKVLDGIGIQNSEHQLLISGFLSIFQFVLAVIAGLLCEKIGRRPLFIASTSIMLAFWTLLTIGVALYAQYGHHSAAYAVVAFIFMYTFGYAIAFTPLIISYTLEILPFALRARGFALFNFAISLSIIFNQYINPILLEKLSWRYYLIYIGWLLFELFFVWRYVVETKDRTLEETAALFDGDDAVNEISYRASVHAGIQRPTTIGVGFEMNTGADTEKTSRFSKFGGGRRASTKSSSADTDIMSDTTLNNSPVSEMPKVHFLS</sequence>
<feature type="transmembrane region" description="Helical" evidence="10">
    <location>
        <begin position="138"/>
        <end position="160"/>
    </location>
</feature>
<keyword evidence="4 10" id="KW-0812">Transmembrane</keyword>
<feature type="transmembrane region" description="Helical" evidence="10">
    <location>
        <begin position="34"/>
        <end position="53"/>
    </location>
</feature>
<evidence type="ECO:0000256" key="6">
    <source>
        <dbReference type="ARBA" id="ARBA00023136"/>
    </source>
</evidence>
<dbReference type="PROSITE" id="PS50850">
    <property type="entry name" value="MFS"/>
    <property type="match status" value="1"/>
</dbReference>
<dbReference type="Proteomes" id="UP000076798">
    <property type="component" value="Unassembled WGS sequence"/>
</dbReference>
<feature type="transmembrane region" description="Helical" evidence="10">
    <location>
        <begin position="455"/>
        <end position="475"/>
    </location>
</feature>
<organism evidence="12 13">
    <name type="scientific">Sistotremastrum suecicum HHB10207 ss-3</name>
    <dbReference type="NCBI Taxonomy" id="1314776"/>
    <lineage>
        <taxon>Eukaryota</taxon>
        <taxon>Fungi</taxon>
        <taxon>Dikarya</taxon>
        <taxon>Basidiomycota</taxon>
        <taxon>Agaricomycotina</taxon>
        <taxon>Agaricomycetes</taxon>
        <taxon>Sistotremastrales</taxon>
        <taxon>Sistotremastraceae</taxon>
        <taxon>Sistotremastrum</taxon>
    </lineage>
</organism>
<comment type="similarity">
    <text evidence="2 8">Belongs to the major facilitator superfamily. Sugar transporter (TC 2.A.1.1) family.</text>
</comment>
<evidence type="ECO:0000259" key="11">
    <source>
        <dbReference type="PROSITE" id="PS50850"/>
    </source>
</evidence>
<dbReference type="OrthoDB" id="6133115at2759"/>
<name>A0A166HHZ1_9AGAM</name>
<evidence type="ECO:0000256" key="4">
    <source>
        <dbReference type="ARBA" id="ARBA00022692"/>
    </source>
</evidence>
<protein>
    <recommendedName>
        <fullName evidence="11">Major facilitator superfamily (MFS) profile domain-containing protein</fullName>
    </recommendedName>
</protein>
<dbReference type="SUPFAM" id="SSF103473">
    <property type="entry name" value="MFS general substrate transporter"/>
    <property type="match status" value="1"/>
</dbReference>
<feature type="transmembrane region" description="Helical" evidence="10">
    <location>
        <begin position="387"/>
        <end position="414"/>
    </location>
</feature>
<evidence type="ECO:0000313" key="13">
    <source>
        <dbReference type="Proteomes" id="UP000076798"/>
    </source>
</evidence>
<dbReference type="AlphaFoldDB" id="A0A166HHZ1"/>
<evidence type="ECO:0000256" key="2">
    <source>
        <dbReference type="ARBA" id="ARBA00010992"/>
    </source>
</evidence>
<dbReference type="GO" id="GO:0016020">
    <property type="term" value="C:membrane"/>
    <property type="evidence" value="ECO:0007669"/>
    <property type="project" value="UniProtKB-SubCell"/>
</dbReference>
<dbReference type="InterPro" id="IPR050360">
    <property type="entry name" value="MFS_Sugar_Transporters"/>
</dbReference>
<feature type="transmembrane region" description="Helical" evidence="10">
    <location>
        <begin position="355"/>
        <end position="381"/>
    </location>
</feature>
<dbReference type="InterPro" id="IPR036259">
    <property type="entry name" value="MFS_trans_sf"/>
</dbReference>
<feature type="transmembrane region" description="Helical" evidence="10">
    <location>
        <begin position="108"/>
        <end position="126"/>
    </location>
</feature>